<reference evidence="1 2" key="1">
    <citation type="submission" date="2020-07" db="EMBL/GenBank/DDBJ databases">
        <title>Alkalicella. sp. LB2 genome.</title>
        <authorList>
            <person name="Postec A."/>
            <person name="Quemeneur M."/>
        </authorList>
    </citation>
    <scope>NUCLEOTIDE SEQUENCE [LARGE SCALE GENOMIC DNA]</scope>
    <source>
        <strain evidence="1 2">LB2</strain>
    </source>
</reference>
<dbReference type="Gene3D" id="2.20.28.10">
    <property type="match status" value="1"/>
</dbReference>
<keyword evidence="2" id="KW-1185">Reference proteome</keyword>
<dbReference type="InterPro" id="IPR054685">
    <property type="entry name" value="Rubredox_RCKP"/>
</dbReference>
<dbReference type="AlphaFoldDB" id="A0A7G9WC70"/>
<accession>A0A7G9WC70</accession>
<dbReference type="KEGG" id="acae:HYG86_16640"/>
<sequence>MAVFKCTNCGFEKEGRCKPRKCPECEGQSTFEKKE</sequence>
<protein>
    <submittedName>
        <fullName evidence="1">Rubredoxin</fullName>
    </submittedName>
</protein>
<dbReference type="Proteomes" id="UP000516160">
    <property type="component" value="Chromosome"/>
</dbReference>
<name>A0A7G9WC70_ALKCA</name>
<evidence type="ECO:0000313" key="1">
    <source>
        <dbReference type="EMBL" id="QNO16282.1"/>
    </source>
</evidence>
<dbReference type="RefSeq" id="WP_343064138.1">
    <property type="nucleotide sequence ID" value="NZ_CP058559.1"/>
</dbReference>
<proteinExistence type="predicted"/>
<dbReference type="NCBIfam" id="NF045720">
    <property type="entry name" value="rubredox_RCKP"/>
    <property type="match status" value="1"/>
</dbReference>
<organism evidence="1 2">
    <name type="scientific">Alkalicella caledoniensis</name>
    <dbReference type="NCBI Taxonomy" id="2731377"/>
    <lineage>
        <taxon>Bacteria</taxon>
        <taxon>Bacillati</taxon>
        <taxon>Bacillota</taxon>
        <taxon>Clostridia</taxon>
        <taxon>Eubacteriales</taxon>
        <taxon>Proteinivoracaceae</taxon>
        <taxon>Alkalicella</taxon>
    </lineage>
</organism>
<dbReference type="SUPFAM" id="SSF57802">
    <property type="entry name" value="Rubredoxin-like"/>
    <property type="match status" value="1"/>
</dbReference>
<gene>
    <name evidence="1" type="ORF">HYG86_16640</name>
</gene>
<evidence type="ECO:0000313" key="2">
    <source>
        <dbReference type="Proteomes" id="UP000516160"/>
    </source>
</evidence>
<dbReference type="EMBL" id="CP058559">
    <property type="protein sequence ID" value="QNO16282.1"/>
    <property type="molecule type" value="Genomic_DNA"/>
</dbReference>